<sequence length="279" mass="28905">MNAKRNARTNQSKKRGNPVGTIVGVVLVIALVLVAGEIAVRMFLGKEISDGFREHERARGVEVTEDVETSFGSNPVLMALLTKKLGGMDLKTPSTLKIDDPRGDKGTPSIKGSPAATVTLTDVDVSNTSDPVAAKVDVVSDLPPDLMIAEANIRVSDAAGGSGNILEDIVSSAVRLTNLTPHPDRGVLTAEFSGGIATVDIRPVVRDGGVTAEVEGGSVLGVDVSGMISRFAEAAVAGPAQQIGHGFTVKDVAVTERGVTVTLEGRDIALSGISAIEYR</sequence>
<name>A0ABV7ZQ28_9CORY</name>
<feature type="transmembrane region" description="Helical" evidence="2">
    <location>
        <begin position="21"/>
        <end position="44"/>
    </location>
</feature>
<evidence type="ECO:0000313" key="4">
    <source>
        <dbReference type="Proteomes" id="UP001595751"/>
    </source>
</evidence>
<keyword evidence="2" id="KW-0472">Membrane</keyword>
<evidence type="ECO:0008006" key="5">
    <source>
        <dbReference type="Google" id="ProtNLM"/>
    </source>
</evidence>
<reference evidence="4" key="1">
    <citation type="journal article" date="2019" name="Int. J. Syst. Evol. Microbiol.">
        <title>The Global Catalogue of Microorganisms (GCM) 10K type strain sequencing project: providing services to taxonomists for standard genome sequencing and annotation.</title>
        <authorList>
            <consortium name="The Broad Institute Genomics Platform"/>
            <consortium name="The Broad Institute Genome Sequencing Center for Infectious Disease"/>
            <person name="Wu L."/>
            <person name="Ma J."/>
        </authorList>
    </citation>
    <scope>NUCLEOTIDE SEQUENCE [LARGE SCALE GENOMIC DNA]</scope>
    <source>
        <strain evidence="4">CCUG 53252</strain>
    </source>
</reference>
<keyword evidence="2" id="KW-0812">Transmembrane</keyword>
<comment type="caution">
    <text evidence="3">The sequence shown here is derived from an EMBL/GenBank/DDBJ whole genome shotgun (WGS) entry which is preliminary data.</text>
</comment>
<evidence type="ECO:0000256" key="2">
    <source>
        <dbReference type="SAM" id="Phobius"/>
    </source>
</evidence>
<proteinExistence type="predicted"/>
<evidence type="ECO:0000313" key="3">
    <source>
        <dbReference type="EMBL" id="MFC3849255.1"/>
    </source>
</evidence>
<dbReference type="EMBL" id="JBHRZN010000001">
    <property type="protein sequence ID" value="MFC3849255.1"/>
    <property type="molecule type" value="Genomic_DNA"/>
</dbReference>
<feature type="region of interest" description="Disordered" evidence="1">
    <location>
        <begin position="92"/>
        <end position="114"/>
    </location>
</feature>
<organism evidence="3 4">
    <name type="scientific">Corynebacterium hansenii</name>
    <dbReference type="NCBI Taxonomy" id="394964"/>
    <lineage>
        <taxon>Bacteria</taxon>
        <taxon>Bacillati</taxon>
        <taxon>Actinomycetota</taxon>
        <taxon>Actinomycetes</taxon>
        <taxon>Mycobacteriales</taxon>
        <taxon>Corynebacteriaceae</taxon>
        <taxon>Corynebacterium</taxon>
    </lineage>
</organism>
<accession>A0ABV7ZQ28</accession>
<gene>
    <name evidence="3" type="ORF">ACFORJ_03610</name>
</gene>
<dbReference type="RefSeq" id="WP_290291046.1">
    <property type="nucleotide sequence ID" value="NZ_CP047211.1"/>
</dbReference>
<dbReference type="Proteomes" id="UP001595751">
    <property type="component" value="Unassembled WGS sequence"/>
</dbReference>
<evidence type="ECO:0000256" key="1">
    <source>
        <dbReference type="SAM" id="MobiDB-lite"/>
    </source>
</evidence>
<protein>
    <recommendedName>
        <fullName evidence="5">DUF2993 domain-containing protein</fullName>
    </recommendedName>
</protein>
<keyword evidence="4" id="KW-1185">Reference proteome</keyword>
<keyword evidence="2" id="KW-1133">Transmembrane helix</keyword>